<evidence type="ECO:0000313" key="3">
    <source>
        <dbReference type="Proteomes" id="UP000034235"/>
    </source>
</evidence>
<dbReference type="AlphaFoldDB" id="A0A0G0LZY4"/>
<feature type="compositionally biased region" description="Polar residues" evidence="1">
    <location>
        <begin position="38"/>
        <end position="55"/>
    </location>
</feature>
<dbReference type="Gene3D" id="3.20.20.80">
    <property type="entry name" value="Glycosidases"/>
    <property type="match status" value="1"/>
</dbReference>
<sequence length="395" mass="44941">MSRQKGFALPLLLIGLLIALIIAAGFYVTLNKGKNNPQPIQQEKQSLEGNPFTDSPTNNNLTWTPPTLKELEKQIPNLKRSYPKTIKGLLDPAGVDFRRIIENEVPKVKDLGVNTLYVYADYKYDNGKMKLSTTSRGGPSFAEDASNDYIWQIVQAKKNGFAVMLSISFGGGENGKFGVPLDQFLEDVKTSALYWVEIAEKYQVEYFVPASEADWQIYREYYNPNWNQHLKAVDAFNKLHEDLLPEIRKRYKGKVAIQKALRTDKILVPGYDLVGLDNNPNGKSPKNFRSDLIQDLKDTETIAKNSQAEWFVAEFWVPYLEPTAPSQPKIQKKDENGQLYENNQHEFYKIAAEEYKKFSGGIKPVGFGFTTYLLDQAAIKDRPAEKIVKDFFSQI</sequence>
<feature type="region of interest" description="Disordered" evidence="1">
    <location>
        <begin position="38"/>
        <end position="65"/>
    </location>
</feature>
<evidence type="ECO:0000313" key="2">
    <source>
        <dbReference type="EMBL" id="KKQ66979.1"/>
    </source>
</evidence>
<organism evidence="2 3">
    <name type="scientific">Candidatus Daviesbacteria bacterium GW2011_GWA2_38_24</name>
    <dbReference type="NCBI Taxonomy" id="1618422"/>
    <lineage>
        <taxon>Bacteria</taxon>
        <taxon>Candidatus Daviesiibacteriota</taxon>
    </lineage>
</organism>
<dbReference type="Proteomes" id="UP000034235">
    <property type="component" value="Unassembled WGS sequence"/>
</dbReference>
<protein>
    <submittedName>
        <fullName evidence="2">Uncharacterized protein</fullName>
    </submittedName>
</protein>
<reference evidence="2 3" key="1">
    <citation type="journal article" date="2015" name="Nature">
        <title>rRNA introns, odd ribosomes, and small enigmatic genomes across a large radiation of phyla.</title>
        <authorList>
            <person name="Brown C.T."/>
            <person name="Hug L.A."/>
            <person name="Thomas B.C."/>
            <person name="Sharon I."/>
            <person name="Castelle C.J."/>
            <person name="Singh A."/>
            <person name="Wilkins M.J."/>
            <person name="Williams K.H."/>
            <person name="Banfield J.F."/>
        </authorList>
    </citation>
    <scope>NUCLEOTIDE SEQUENCE [LARGE SCALE GENOMIC DNA]</scope>
</reference>
<evidence type="ECO:0000256" key="1">
    <source>
        <dbReference type="SAM" id="MobiDB-lite"/>
    </source>
</evidence>
<name>A0A0G0LZY4_9BACT</name>
<feature type="compositionally biased region" description="Low complexity" evidence="1">
    <location>
        <begin position="56"/>
        <end position="65"/>
    </location>
</feature>
<accession>A0A0G0LZY4</accession>
<comment type="caution">
    <text evidence="2">The sequence shown here is derived from an EMBL/GenBank/DDBJ whole genome shotgun (WGS) entry which is preliminary data.</text>
</comment>
<proteinExistence type="predicted"/>
<dbReference type="InterPro" id="IPR017853">
    <property type="entry name" value="GH"/>
</dbReference>
<dbReference type="SUPFAM" id="SSF51445">
    <property type="entry name" value="(Trans)glycosidases"/>
    <property type="match status" value="1"/>
</dbReference>
<gene>
    <name evidence="2" type="ORF">US86_C0002G0096</name>
</gene>
<dbReference type="EMBL" id="LBUP01000002">
    <property type="protein sequence ID" value="KKQ66979.1"/>
    <property type="molecule type" value="Genomic_DNA"/>
</dbReference>